<dbReference type="GO" id="GO:0004803">
    <property type="term" value="F:transposase activity"/>
    <property type="evidence" value="ECO:0007669"/>
    <property type="project" value="InterPro"/>
</dbReference>
<sequence length="1051" mass="117370">MVKSVRYSKQVVSEVVRRVRAGETHEKVADELGVKHTTAFGWVQRDRAERGETKALPPKYTAEFKASAVQLAQEKGVPAAGQELGITPGLLAKWARKAEVKPLSLKHPKELYDEAIKRIHAGEGYKNVAASLGVKAGTVFSWSKKDRAARAVPLRKQVVWSDEDKAKALDISKNTGLAEAVAQTGIPMGTIRQWLKEAGIVHKGKRGGEGSYTADRELSWISSEYPHLDEWRPLAAQWLKEQESSVQTRLTSLRLFVRNYLHEQVYQAGLPHSPALVLSRSVLLPDYWATCMQRYAKEVGRVQNNYVHEFLNWVLLTELSEPDDHGRPVVSPQFHNPVPKKARGGGGQNAESVRSPLPYGYIDELRTMLAQGPYFRDWVWAQNGDRQKASDWFAVEESQIDKNDPDCVSRLRRKYGGEEVLEMWSPVRWVALLIKLILPLRTLQVRFLDSGEADYWRYERDERGTVSWNPNASVLAEGTERKPLRQGVFRRVLLPDQAVASAILYVNTNKTLDIGKDGTHKGYEMPWMSSAPMHSDAFYWLEKLRNWQEKYNPVSRRVAWKELDHTRLDLKALTQLASFPDACFLFRLPETGPAAAHLPMTSSSLDVAWCKLLRAFEERLAKRGEVHADGQRIRLVKPDVDWPFFPLHSLRVSLITALALEGQVPFPVLQKIAGHSRLVMTLYYTKLGTVFPQQALEEAAKRLDSRKAESIVTFLRNTEYKALVKDAIANNAAAFAAAIPEHPAARNPAGWMPMHHGLCLVGGNSAPMDSNNSIGGCYNGGPNIGSESSPRYAPTPGGARNCVRCRWFVTEPHHIWALNAHANTLFYHSDEAVKQALKTERQLSELKSERAACEEAGAAFLKQDLLSDVERLHETAMQRYSDLTEDVAATVRLMQRCIVQARRLAAEGGANGALVAVGAAMDVQMAVEEVPSELLQLSGVCDAAELYPDINPGKAVFRRSQLLDAALAREGLPPMLMTLDEEEQLVAGNAFMNKLARTVSPDNPALGRRQVVSIMDEGRSLSDALNLDVGSLLYAEQMQPEKLLMLETEDE</sequence>
<dbReference type="InterPro" id="IPR024965">
    <property type="entry name" value="Putative_integrase"/>
</dbReference>
<protein>
    <submittedName>
        <fullName evidence="4">Integrase</fullName>
    </submittedName>
</protein>
<name>A0A6N8ITZ5_9BURK</name>
<feature type="coiled-coil region" evidence="2">
    <location>
        <begin position="829"/>
        <end position="856"/>
    </location>
</feature>
<keyword evidence="2" id="KW-0175">Coiled coil</keyword>
<evidence type="ECO:0000256" key="3">
    <source>
        <dbReference type="SAM" id="MobiDB-lite"/>
    </source>
</evidence>
<feature type="region of interest" description="Disordered" evidence="3">
    <location>
        <begin position="332"/>
        <end position="351"/>
    </location>
</feature>
<evidence type="ECO:0000313" key="5">
    <source>
        <dbReference type="Proteomes" id="UP000469385"/>
    </source>
</evidence>
<dbReference type="GO" id="GO:0003677">
    <property type="term" value="F:DNA binding"/>
    <property type="evidence" value="ECO:0007669"/>
    <property type="project" value="InterPro"/>
</dbReference>
<keyword evidence="1" id="KW-0233">DNA recombination</keyword>
<dbReference type="EMBL" id="WSEL01000003">
    <property type="protein sequence ID" value="MVQ29650.1"/>
    <property type="molecule type" value="Genomic_DNA"/>
</dbReference>
<reference evidence="4 5" key="1">
    <citation type="submission" date="2019-12" db="EMBL/GenBank/DDBJ databases">
        <authorList>
            <person name="Huq M.A."/>
        </authorList>
    </citation>
    <scope>NUCLEOTIDE SEQUENCE [LARGE SCALE GENOMIC DNA]</scope>
    <source>
        <strain evidence="4 5">MAH-25</strain>
    </source>
</reference>
<dbReference type="Pfam" id="PF01527">
    <property type="entry name" value="HTH_Tnp_1"/>
    <property type="match status" value="1"/>
</dbReference>
<keyword evidence="5" id="KW-1185">Reference proteome</keyword>
<dbReference type="AlphaFoldDB" id="A0A6N8ITZ5"/>
<dbReference type="InterPro" id="IPR013762">
    <property type="entry name" value="Integrase-like_cat_sf"/>
</dbReference>
<dbReference type="InterPro" id="IPR036388">
    <property type="entry name" value="WH-like_DNA-bd_sf"/>
</dbReference>
<evidence type="ECO:0000313" key="4">
    <source>
        <dbReference type="EMBL" id="MVQ29650.1"/>
    </source>
</evidence>
<dbReference type="Gene3D" id="1.10.10.10">
    <property type="entry name" value="Winged helix-like DNA-binding domain superfamily/Winged helix DNA-binding domain"/>
    <property type="match status" value="1"/>
</dbReference>
<proteinExistence type="predicted"/>
<gene>
    <name evidence="4" type="ORF">GON04_09335</name>
</gene>
<dbReference type="InterPro" id="IPR011010">
    <property type="entry name" value="DNA_brk_join_enz"/>
</dbReference>
<dbReference type="RefSeq" id="WP_157397631.1">
    <property type="nucleotide sequence ID" value="NZ_WSEL01000003.1"/>
</dbReference>
<dbReference type="GO" id="GO:0015074">
    <property type="term" value="P:DNA integration"/>
    <property type="evidence" value="ECO:0007669"/>
    <property type="project" value="InterPro"/>
</dbReference>
<dbReference type="Gene3D" id="1.10.443.10">
    <property type="entry name" value="Intergrase catalytic core"/>
    <property type="match status" value="1"/>
</dbReference>
<comment type="caution">
    <text evidence="4">The sequence shown here is derived from an EMBL/GenBank/DDBJ whole genome shotgun (WGS) entry which is preliminary data.</text>
</comment>
<dbReference type="Proteomes" id="UP000469385">
    <property type="component" value="Unassembled WGS sequence"/>
</dbReference>
<dbReference type="InterPro" id="IPR002514">
    <property type="entry name" value="Transposase_8"/>
</dbReference>
<organism evidence="4 5">
    <name type="scientific">Ramlibacter pinisoli</name>
    <dbReference type="NCBI Taxonomy" id="2682844"/>
    <lineage>
        <taxon>Bacteria</taxon>
        <taxon>Pseudomonadati</taxon>
        <taxon>Pseudomonadota</taxon>
        <taxon>Betaproteobacteria</taxon>
        <taxon>Burkholderiales</taxon>
        <taxon>Comamonadaceae</taxon>
        <taxon>Ramlibacter</taxon>
    </lineage>
</organism>
<dbReference type="GO" id="GO:0006313">
    <property type="term" value="P:DNA transposition"/>
    <property type="evidence" value="ECO:0007669"/>
    <property type="project" value="InterPro"/>
</dbReference>
<accession>A0A6N8ITZ5</accession>
<evidence type="ECO:0000256" key="1">
    <source>
        <dbReference type="ARBA" id="ARBA00023172"/>
    </source>
</evidence>
<dbReference type="SUPFAM" id="SSF56349">
    <property type="entry name" value="DNA breaking-rejoining enzymes"/>
    <property type="match status" value="1"/>
</dbReference>
<evidence type="ECO:0000256" key="2">
    <source>
        <dbReference type="SAM" id="Coils"/>
    </source>
</evidence>
<dbReference type="Pfam" id="PF13009">
    <property type="entry name" value="Integrase_2"/>
    <property type="match status" value="1"/>
</dbReference>